<gene>
    <name evidence="2" type="ORF">H9X81_04595</name>
</gene>
<organism evidence="2 3">
    <name type="scientific">Hydrogenoanaerobacterium saccharovorans</name>
    <dbReference type="NCBI Taxonomy" id="474960"/>
    <lineage>
        <taxon>Bacteria</taxon>
        <taxon>Bacillati</taxon>
        <taxon>Bacillota</taxon>
        <taxon>Clostridia</taxon>
        <taxon>Eubacteriales</taxon>
        <taxon>Oscillospiraceae</taxon>
        <taxon>Hydrogenoanaerobacterium</taxon>
    </lineage>
</organism>
<keyword evidence="3" id="KW-1185">Reference proteome</keyword>
<evidence type="ECO:0000313" key="3">
    <source>
        <dbReference type="Proteomes" id="UP000724149"/>
    </source>
</evidence>
<evidence type="ECO:0000259" key="1">
    <source>
        <dbReference type="Pfam" id="PF09951"/>
    </source>
</evidence>
<sequence>MHRILEQVCAIAERERTKWLPEVTPRQLEQDGAVFYMNSQNGTEFDWYVNDRLPSFMVFYNDKANLGAVKLHLNRNGTVSVYLYGEQGARLQKQETLPAEYTEEELLGLAVQLRQAADDQRRWDADIRLLAADGAVPEAEAIQQFLSHGESYAAMRQRRMLLAQNAIVSRKILDEGWKVGYMERTETDRDGDSGWFFASGTEEPGYLDDYHHLALVPVGIVWQQFDPDIFRYLDSPAGTRLMRVSEDRFEPDQPDREICAVRR</sequence>
<proteinExistence type="predicted"/>
<feature type="domain" description="Immunity protein Imm33" evidence="1">
    <location>
        <begin position="167"/>
        <end position="249"/>
    </location>
</feature>
<dbReference type="RefSeq" id="WP_204720193.1">
    <property type="nucleotide sequence ID" value="NZ_JACSNR010000003.1"/>
</dbReference>
<dbReference type="InterPro" id="IPR018689">
    <property type="entry name" value="Imm33_dom"/>
</dbReference>
<dbReference type="Proteomes" id="UP000724149">
    <property type="component" value="Unassembled WGS sequence"/>
</dbReference>
<comment type="caution">
    <text evidence="2">The sequence shown here is derived from an EMBL/GenBank/DDBJ whole genome shotgun (WGS) entry which is preliminary data.</text>
</comment>
<accession>A0ABS2GLJ0</accession>
<protein>
    <submittedName>
        <fullName evidence="2">DUF2185 domain-containing protein</fullName>
    </submittedName>
</protein>
<name>A0ABS2GLJ0_9FIRM</name>
<evidence type="ECO:0000313" key="2">
    <source>
        <dbReference type="EMBL" id="MBM6922971.1"/>
    </source>
</evidence>
<dbReference type="EMBL" id="JACSNR010000003">
    <property type="protein sequence ID" value="MBM6922971.1"/>
    <property type="molecule type" value="Genomic_DNA"/>
</dbReference>
<reference evidence="2 3" key="1">
    <citation type="journal article" date="2021" name="Sci. Rep.">
        <title>The distribution of antibiotic resistance genes in chicken gut microbiota commensals.</title>
        <authorList>
            <person name="Juricova H."/>
            <person name="Matiasovicova J."/>
            <person name="Kubasova T."/>
            <person name="Cejkova D."/>
            <person name="Rychlik I."/>
        </authorList>
    </citation>
    <scope>NUCLEOTIDE SEQUENCE [LARGE SCALE GENOMIC DNA]</scope>
    <source>
        <strain evidence="2 3">An564</strain>
    </source>
</reference>
<dbReference type="Pfam" id="PF09951">
    <property type="entry name" value="Imm33"/>
    <property type="match status" value="1"/>
</dbReference>